<keyword evidence="5 9" id="KW-0560">Oxidoreductase</keyword>
<dbReference type="InterPro" id="IPR049315">
    <property type="entry name" value="GDC-P_N"/>
</dbReference>
<comment type="catalytic activity">
    <reaction evidence="6">
        <text>N(6)-[(R)-lipoyl]-L-lysyl-[glycine-cleavage complex H protein] + glycine + H(+) = N(6)-[(R)-S(8)-aminomethyldihydrolipoyl]-L-lysyl-[glycine-cleavage complex H protein] + CO2</text>
        <dbReference type="Rhea" id="RHEA:24304"/>
        <dbReference type="Rhea" id="RHEA-COMP:10494"/>
        <dbReference type="Rhea" id="RHEA-COMP:10495"/>
        <dbReference type="ChEBI" id="CHEBI:15378"/>
        <dbReference type="ChEBI" id="CHEBI:16526"/>
        <dbReference type="ChEBI" id="CHEBI:57305"/>
        <dbReference type="ChEBI" id="CHEBI:83099"/>
        <dbReference type="ChEBI" id="CHEBI:83143"/>
        <dbReference type="EC" id="1.4.4.2"/>
    </reaction>
</comment>
<comment type="caution">
    <text evidence="9">The sequence shown here is derived from an EMBL/GenBank/DDBJ whole genome shotgun (WGS) entry which is preliminary data.</text>
</comment>
<dbReference type="EMBL" id="CAQJ01000019">
    <property type="protein sequence ID" value="CCQ89808.1"/>
    <property type="molecule type" value="Genomic_DNA"/>
</dbReference>
<dbReference type="InterPro" id="IPR015422">
    <property type="entry name" value="PyrdxlP-dep_Trfase_small"/>
</dbReference>
<dbReference type="GO" id="GO:0005960">
    <property type="term" value="C:glycine cleavage complex"/>
    <property type="evidence" value="ECO:0007669"/>
    <property type="project" value="TreeGrafter"/>
</dbReference>
<dbReference type="HOGENOM" id="CLU_004620_5_0_0"/>
<dbReference type="OrthoDB" id="9801272at2"/>
<comment type="function">
    <text evidence="2">The glycine cleavage system catalyzes the degradation of glycine. The P protein binds the alpha-amino group of glycine through its pyridoxal phosphate cofactor; CO(2) is released and the remaining methylamine moiety is then transferred to the lipoamide cofactor of the H protein.</text>
</comment>
<evidence type="ECO:0000259" key="8">
    <source>
        <dbReference type="Pfam" id="PF21478"/>
    </source>
</evidence>
<dbReference type="GO" id="GO:0030170">
    <property type="term" value="F:pyridoxal phosphate binding"/>
    <property type="evidence" value="ECO:0007669"/>
    <property type="project" value="TreeGrafter"/>
</dbReference>
<dbReference type="FunFam" id="3.40.640.10:FF:000224">
    <property type="entry name" value="Probable glycine dehydrogenase (decarboxylating) subunit 2"/>
    <property type="match status" value="1"/>
</dbReference>
<dbReference type="Gene3D" id="3.40.640.10">
    <property type="entry name" value="Type I PLP-dependent aspartate aminotransferase-like (Major domain)"/>
    <property type="match status" value="1"/>
</dbReference>
<dbReference type="RefSeq" id="WP_005006611.1">
    <property type="nucleotide sequence ID" value="NZ_HG422173.1"/>
</dbReference>
<evidence type="ECO:0000256" key="5">
    <source>
        <dbReference type="ARBA" id="ARBA00023002"/>
    </source>
</evidence>
<evidence type="ECO:0000256" key="3">
    <source>
        <dbReference type="ARBA" id="ARBA00012134"/>
    </source>
</evidence>
<dbReference type="GO" id="GO:0016594">
    <property type="term" value="F:glycine binding"/>
    <property type="evidence" value="ECO:0007669"/>
    <property type="project" value="TreeGrafter"/>
</dbReference>
<dbReference type="NCBIfam" id="NF003346">
    <property type="entry name" value="PRK04366.1"/>
    <property type="match status" value="1"/>
</dbReference>
<protein>
    <recommendedName>
        <fullName evidence="3">glycine dehydrogenase (aminomethyl-transferring)</fullName>
        <ecNumber evidence="3">1.4.4.2</ecNumber>
    </recommendedName>
</protein>
<dbReference type="Pfam" id="PF02347">
    <property type="entry name" value="GDC-P"/>
    <property type="match status" value="1"/>
</dbReference>
<comment type="cofactor">
    <cofactor evidence="1">
        <name>pyridoxal 5'-phosphate</name>
        <dbReference type="ChEBI" id="CHEBI:597326"/>
    </cofactor>
</comment>
<name>M1YWE5_NITG3</name>
<dbReference type="Pfam" id="PF21478">
    <property type="entry name" value="GcvP2_C"/>
    <property type="match status" value="1"/>
</dbReference>
<gene>
    <name evidence="9" type="primary">gcvPB</name>
    <name evidence="9" type="ORF">NITGR_170065</name>
</gene>
<dbReference type="InterPro" id="IPR015424">
    <property type="entry name" value="PyrdxlP-dep_Trfase"/>
</dbReference>
<dbReference type="InterPro" id="IPR020581">
    <property type="entry name" value="GDC_P"/>
</dbReference>
<dbReference type="Gene3D" id="6.20.440.10">
    <property type="match status" value="1"/>
</dbReference>
<feature type="domain" description="Glycine dehydrogenase C-terminal" evidence="8">
    <location>
        <begin position="349"/>
        <end position="449"/>
    </location>
</feature>
<evidence type="ECO:0000256" key="1">
    <source>
        <dbReference type="ARBA" id="ARBA00001933"/>
    </source>
</evidence>
<dbReference type="STRING" id="1266370.NITGR_170065"/>
<dbReference type="EC" id="1.4.4.2" evidence="3"/>
<dbReference type="PANTHER" id="PTHR11773:SF1">
    <property type="entry name" value="GLYCINE DEHYDROGENASE (DECARBOXYLATING), MITOCHONDRIAL"/>
    <property type="match status" value="1"/>
</dbReference>
<dbReference type="InParanoid" id="M1YWE5"/>
<keyword evidence="10" id="KW-1185">Reference proteome</keyword>
<dbReference type="GO" id="GO:0004375">
    <property type="term" value="F:glycine dehydrogenase (decarboxylating) activity"/>
    <property type="evidence" value="ECO:0007669"/>
    <property type="project" value="UniProtKB-EC"/>
</dbReference>
<dbReference type="InterPro" id="IPR049316">
    <property type="entry name" value="GDC-P_C"/>
</dbReference>
<dbReference type="Proteomes" id="UP000011704">
    <property type="component" value="Unassembled WGS sequence"/>
</dbReference>
<evidence type="ECO:0000313" key="10">
    <source>
        <dbReference type="Proteomes" id="UP000011704"/>
    </source>
</evidence>
<organism evidence="9 10">
    <name type="scientific">Nitrospina gracilis (strain 3/211)</name>
    <dbReference type="NCBI Taxonomy" id="1266370"/>
    <lineage>
        <taxon>Bacteria</taxon>
        <taxon>Pseudomonadati</taxon>
        <taxon>Nitrospinota/Tectimicrobiota group</taxon>
        <taxon>Nitrospinota</taxon>
        <taxon>Nitrospinia</taxon>
        <taxon>Nitrospinales</taxon>
        <taxon>Nitrospinaceae</taxon>
        <taxon>Nitrospina</taxon>
    </lineage>
</organism>
<sequence length="478" mass="52534">MIPHLTAKSRPGIGGSWVHDLEFEQEDTACLFPGMPLREEPLGLPEVSEIEIVRHFMELSAHSHGVDNGPYPLGSCTMKYNPKRNDAMANLDGFRGVHPLQPVDTMQGILELLYNLQGFIAELMGADAVTLQPSAGAQGELTGLLIIRKYFEKKGEDRRVILIADSAHGTNPSSAVMAGFDCEIIPTNDAGIMDLDVVREKMNEQVAGIMLTNPSTLGLFEENIATIAEIVHAKGGLLYYDGANLNALMGIARPGDMGFDVMHLNTHKTLSTPHGGGGPGAGPCAVKAFLEEHLPVPRIARRDDGTYVFESDRPHTIGRLKSFYGHVAVMIRCYCYILFNGPEGLKQVSEDAVLNANYFQQKLRDIFPPIYPKPCMHECLLSGKNLPTTPYNFAKRLIDYGVHPPTLFGAGCVYFPKDLDHAMLIEPTETETKASLDQVINVFRKVYHESFSDAEYVNTAPHSGRTRKIPEGSQALDD</sequence>
<dbReference type="GO" id="GO:0019464">
    <property type="term" value="P:glycine decarboxylation via glycine cleavage system"/>
    <property type="evidence" value="ECO:0007669"/>
    <property type="project" value="TreeGrafter"/>
</dbReference>
<evidence type="ECO:0000259" key="7">
    <source>
        <dbReference type="Pfam" id="PF02347"/>
    </source>
</evidence>
<evidence type="ECO:0000256" key="4">
    <source>
        <dbReference type="ARBA" id="ARBA00022898"/>
    </source>
</evidence>
<dbReference type="Gene3D" id="3.90.1150.10">
    <property type="entry name" value="Aspartate Aminotransferase, domain 1"/>
    <property type="match status" value="1"/>
</dbReference>
<dbReference type="SUPFAM" id="SSF53383">
    <property type="entry name" value="PLP-dependent transferases"/>
    <property type="match status" value="1"/>
</dbReference>
<evidence type="ECO:0000313" key="9">
    <source>
        <dbReference type="EMBL" id="CCQ89808.1"/>
    </source>
</evidence>
<keyword evidence="4" id="KW-0663">Pyridoxal phosphate</keyword>
<dbReference type="InterPro" id="IPR015421">
    <property type="entry name" value="PyrdxlP-dep_Trfase_major"/>
</dbReference>
<dbReference type="AlphaFoldDB" id="M1YWE5"/>
<feature type="domain" description="Glycine cleavage system P-protein N-terminal" evidence="7">
    <location>
        <begin position="99"/>
        <end position="295"/>
    </location>
</feature>
<dbReference type="PANTHER" id="PTHR11773">
    <property type="entry name" value="GLYCINE DEHYDROGENASE, DECARBOXYLATING"/>
    <property type="match status" value="1"/>
</dbReference>
<dbReference type="GO" id="GO:0005829">
    <property type="term" value="C:cytosol"/>
    <property type="evidence" value="ECO:0007669"/>
    <property type="project" value="TreeGrafter"/>
</dbReference>
<reference evidence="9 10" key="1">
    <citation type="journal article" date="2013" name="Front. Microbiol.">
        <title>The genome of Nitrospina gracilis illuminates the metabolism and evolution of the major marine nitrite oxidizer.</title>
        <authorList>
            <person name="Luecker S."/>
            <person name="Nowka B."/>
            <person name="Rattei T."/>
            <person name="Spieck E."/>
            <person name="and Daims H."/>
        </authorList>
    </citation>
    <scope>NUCLEOTIDE SEQUENCE [LARGE SCALE GENOMIC DNA]</scope>
    <source>
        <strain evidence="9 10">3/211</strain>
    </source>
</reference>
<evidence type="ECO:0000256" key="2">
    <source>
        <dbReference type="ARBA" id="ARBA00003788"/>
    </source>
</evidence>
<evidence type="ECO:0000256" key="6">
    <source>
        <dbReference type="ARBA" id="ARBA00049026"/>
    </source>
</evidence>
<accession>M1YWE5</accession>
<proteinExistence type="predicted"/>